<accession>T1BI32</accession>
<name>T1BI32_9ZZZZ</name>
<feature type="non-terminal residue" evidence="4">
    <location>
        <position position="98"/>
    </location>
</feature>
<dbReference type="Pfam" id="PF11987">
    <property type="entry name" value="IF-2"/>
    <property type="match status" value="1"/>
</dbReference>
<keyword evidence="1" id="KW-0547">Nucleotide-binding</keyword>
<dbReference type="PANTHER" id="PTHR43381:SF5">
    <property type="entry name" value="TR-TYPE G DOMAIN-CONTAINING PROTEIN"/>
    <property type="match status" value="1"/>
</dbReference>
<evidence type="ECO:0000313" key="4">
    <source>
        <dbReference type="EMBL" id="EQD53800.1"/>
    </source>
</evidence>
<protein>
    <submittedName>
        <fullName evidence="4">Translation initiation factor IF-2</fullName>
    </submittedName>
</protein>
<dbReference type="GO" id="GO:0005829">
    <property type="term" value="C:cytosol"/>
    <property type="evidence" value="ECO:0007669"/>
    <property type="project" value="TreeGrafter"/>
</dbReference>
<dbReference type="InterPro" id="IPR009000">
    <property type="entry name" value="Transl_B-barrel_sf"/>
</dbReference>
<dbReference type="Gene3D" id="2.40.30.10">
    <property type="entry name" value="Translation factors"/>
    <property type="match status" value="1"/>
</dbReference>
<evidence type="ECO:0000259" key="3">
    <source>
        <dbReference type="Pfam" id="PF11987"/>
    </source>
</evidence>
<keyword evidence="4" id="KW-0396">Initiation factor</keyword>
<dbReference type="AlphaFoldDB" id="T1BI32"/>
<reference evidence="4" key="2">
    <citation type="journal article" date="2014" name="ISME J.">
        <title>Microbial stratification in low pH oxic and suboxic macroscopic growths along an acid mine drainage.</title>
        <authorList>
            <person name="Mendez-Garcia C."/>
            <person name="Mesa V."/>
            <person name="Sprenger R.R."/>
            <person name="Richter M."/>
            <person name="Diez M.S."/>
            <person name="Solano J."/>
            <person name="Bargiela R."/>
            <person name="Golyshina O.V."/>
            <person name="Manteca A."/>
            <person name="Ramos J.L."/>
            <person name="Gallego J.R."/>
            <person name="Llorente I."/>
            <person name="Martins Dos Santos V.A."/>
            <person name="Jensen O.N."/>
            <person name="Pelaez A.I."/>
            <person name="Sanchez J."/>
            <person name="Ferrer M."/>
        </authorList>
    </citation>
    <scope>NUCLEOTIDE SEQUENCE</scope>
</reference>
<dbReference type="GO" id="GO:0003743">
    <property type="term" value="F:translation initiation factor activity"/>
    <property type="evidence" value="ECO:0007669"/>
    <property type="project" value="UniProtKB-KW"/>
</dbReference>
<sequence length="98" mass="10719">NAIVIGFNVKPEPNARAAADNQGIDIRTYDVVYQITDDIEKAIRGLHEPTFEEVFEGRAEVKARIRVPRSGVIAGSQVTDGKISRGSTVVILRDGKEL</sequence>
<organism evidence="4">
    <name type="scientific">mine drainage metagenome</name>
    <dbReference type="NCBI Taxonomy" id="410659"/>
    <lineage>
        <taxon>unclassified sequences</taxon>
        <taxon>metagenomes</taxon>
        <taxon>ecological metagenomes</taxon>
    </lineage>
</organism>
<evidence type="ECO:0000256" key="2">
    <source>
        <dbReference type="ARBA" id="ARBA00023134"/>
    </source>
</evidence>
<dbReference type="PANTHER" id="PTHR43381">
    <property type="entry name" value="TRANSLATION INITIATION FACTOR IF-2-RELATED"/>
    <property type="match status" value="1"/>
</dbReference>
<keyword evidence="4" id="KW-0648">Protein biosynthesis</keyword>
<keyword evidence="2" id="KW-0342">GTP-binding</keyword>
<proteinExistence type="predicted"/>
<dbReference type="InterPro" id="IPR036925">
    <property type="entry name" value="TIF_IF2_dom3_sf"/>
</dbReference>
<dbReference type="EMBL" id="AUZZ01004405">
    <property type="protein sequence ID" value="EQD53800.1"/>
    <property type="molecule type" value="Genomic_DNA"/>
</dbReference>
<dbReference type="SUPFAM" id="SSF50447">
    <property type="entry name" value="Translation proteins"/>
    <property type="match status" value="1"/>
</dbReference>
<dbReference type="InterPro" id="IPR023115">
    <property type="entry name" value="TIF_IF2_dom3"/>
</dbReference>
<evidence type="ECO:0000256" key="1">
    <source>
        <dbReference type="ARBA" id="ARBA00022741"/>
    </source>
</evidence>
<dbReference type="InterPro" id="IPR015760">
    <property type="entry name" value="TIF_IF2"/>
</dbReference>
<dbReference type="Gene3D" id="3.40.50.10050">
    <property type="entry name" value="Translation initiation factor IF- 2, domain 3"/>
    <property type="match status" value="1"/>
</dbReference>
<dbReference type="GO" id="GO:0005525">
    <property type="term" value="F:GTP binding"/>
    <property type="evidence" value="ECO:0007669"/>
    <property type="project" value="UniProtKB-KW"/>
</dbReference>
<feature type="non-terminal residue" evidence="4">
    <location>
        <position position="1"/>
    </location>
</feature>
<gene>
    <name evidence="4" type="ORF">B2A_06250</name>
</gene>
<dbReference type="SUPFAM" id="SSF52156">
    <property type="entry name" value="Initiation factor IF2/eIF5b, domain 3"/>
    <property type="match status" value="1"/>
</dbReference>
<reference evidence="4" key="1">
    <citation type="submission" date="2013-08" db="EMBL/GenBank/DDBJ databases">
        <authorList>
            <person name="Mendez C."/>
            <person name="Richter M."/>
            <person name="Ferrer M."/>
            <person name="Sanchez J."/>
        </authorList>
    </citation>
    <scope>NUCLEOTIDE SEQUENCE</scope>
</reference>
<comment type="caution">
    <text evidence="4">The sequence shown here is derived from an EMBL/GenBank/DDBJ whole genome shotgun (WGS) entry which is preliminary data.</text>
</comment>
<feature type="domain" description="Translation initiation factor IF- 2" evidence="3">
    <location>
        <begin position="1"/>
        <end position="40"/>
    </location>
</feature>